<gene>
    <name evidence="2" type="ORF">CJP73_11835</name>
</gene>
<reference evidence="2 3" key="1">
    <citation type="submission" date="2017-08" db="EMBL/GenBank/DDBJ databases">
        <title>Pusillimonas indicus sp. nov., a member of the family Alcaligenaceae isolated from surface seawater.</title>
        <authorList>
            <person name="Li J."/>
        </authorList>
    </citation>
    <scope>NUCLEOTIDE SEQUENCE [LARGE SCALE GENOMIC DNA]</scope>
    <source>
        <strain evidence="2 3">L52-1-41</strain>
    </source>
</reference>
<dbReference type="OrthoDB" id="9180342at2"/>
<accession>A0A3A1YUC3</accession>
<protein>
    <recommendedName>
        <fullName evidence="4">Thioredoxin domain-containing protein</fullName>
    </recommendedName>
</protein>
<keyword evidence="1" id="KW-0472">Membrane</keyword>
<proteinExistence type="predicted"/>
<evidence type="ECO:0000313" key="2">
    <source>
        <dbReference type="EMBL" id="RIY40034.1"/>
    </source>
</evidence>
<dbReference type="EMBL" id="NQYH01000011">
    <property type="protein sequence ID" value="RIY40034.1"/>
    <property type="molecule type" value="Genomic_DNA"/>
</dbReference>
<sequence length="223" mass="24642">MVSNTSSPSPNPQKKRSIQPLIWIFVLCIAPVVAALLAYYVPALGLRPDEVTNYGKLVQPQRPTPPANELNLTTLDGEPFDLQSLQGQWVLLTADQGACPESCVEKLFILRNSHASQGKNVDRVVRVWLITDDTPVPGKVMEAYGSTIMLRAQPEQLAQFLTINTVDNADTLNQTQALTQPMWIIDPLGNLMLEFPPDDAPAEVRGPEVRQDLSKLLYNSRIG</sequence>
<evidence type="ECO:0000256" key="1">
    <source>
        <dbReference type="SAM" id="Phobius"/>
    </source>
</evidence>
<keyword evidence="1" id="KW-1133">Transmembrane helix</keyword>
<evidence type="ECO:0008006" key="4">
    <source>
        <dbReference type="Google" id="ProtNLM"/>
    </source>
</evidence>
<organism evidence="2 3">
    <name type="scientific">Neopusillimonas maritima</name>
    <dbReference type="NCBI Taxonomy" id="2026239"/>
    <lineage>
        <taxon>Bacteria</taxon>
        <taxon>Pseudomonadati</taxon>
        <taxon>Pseudomonadota</taxon>
        <taxon>Betaproteobacteria</taxon>
        <taxon>Burkholderiales</taxon>
        <taxon>Alcaligenaceae</taxon>
        <taxon>Neopusillimonas</taxon>
    </lineage>
</organism>
<comment type="caution">
    <text evidence="2">The sequence shown here is derived from an EMBL/GenBank/DDBJ whole genome shotgun (WGS) entry which is preliminary data.</text>
</comment>
<feature type="transmembrane region" description="Helical" evidence="1">
    <location>
        <begin position="21"/>
        <end position="41"/>
    </location>
</feature>
<dbReference type="SUPFAM" id="SSF52833">
    <property type="entry name" value="Thioredoxin-like"/>
    <property type="match status" value="1"/>
</dbReference>
<dbReference type="RefSeq" id="WP_114419321.1">
    <property type="nucleotide sequence ID" value="NZ_NQYH01000011.1"/>
</dbReference>
<dbReference type="InterPro" id="IPR036249">
    <property type="entry name" value="Thioredoxin-like_sf"/>
</dbReference>
<name>A0A3A1YUC3_9BURK</name>
<keyword evidence="1" id="KW-0812">Transmembrane</keyword>
<dbReference type="AlphaFoldDB" id="A0A3A1YUC3"/>
<dbReference type="Gene3D" id="3.40.30.10">
    <property type="entry name" value="Glutaredoxin"/>
    <property type="match status" value="1"/>
</dbReference>
<evidence type="ECO:0000313" key="3">
    <source>
        <dbReference type="Proteomes" id="UP000266206"/>
    </source>
</evidence>
<dbReference type="Proteomes" id="UP000266206">
    <property type="component" value="Unassembled WGS sequence"/>
</dbReference>